<gene>
    <name evidence="7" type="ORF">PVAND_009014</name>
</gene>
<organism evidence="7 8">
    <name type="scientific">Polypedilum vanderplanki</name>
    <name type="common">Sleeping chironomid midge</name>
    <dbReference type="NCBI Taxonomy" id="319348"/>
    <lineage>
        <taxon>Eukaryota</taxon>
        <taxon>Metazoa</taxon>
        <taxon>Ecdysozoa</taxon>
        <taxon>Arthropoda</taxon>
        <taxon>Hexapoda</taxon>
        <taxon>Insecta</taxon>
        <taxon>Pterygota</taxon>
        <taxon>Neoptera</taxon>
        <taxon>Endopterygota</taxon>
        <taxon>Diptera</taxon>
        <taxon>Nematocera</taxon>
        <taxon>Chironomoidea</taxon>
        <taxon>Chironomidae</taxon>
        <taxon>Chironominae</taxon>
        <taxon>Polypedilum</taxon>
        <taxon>Polypedilum</taxon>
    </lineage>
</organism>
<sequence>MKIIFTLLFIATISSIAFAKKRLRCFDLPDDNHVVTTPSTQPPTTISSTCQNAHEIYSDCGANGCQNTCDNPLLSTYCKAMCIPGCICENGYIRDSNNNCILPQDCPISTTVAPTTISSTCPKAHEIYTDCGSLCAKTCENKDKTVMCPMVCVTGCFCEAGYVRNDNGDCILAEQCPAIEPPPTCSKAHEVYTDCGTACPLTCDNKDSQQICTMQCVAGCFCEAGYVRDNNGDCILPEKCPKSQPVCSGTHEKFNECGTKCPLTCDNKDSPPPCVKMCVPGCFCEAGYVRDTNNKCIESSKCPKKICGENETFVANTTLCVEATCTKQQRYCGLGKQAKCLCNEGYIRDENNKCIKKSDCPV</sequence>
<dbReference type="PANTHER" id="PTHR23259">
    <property type="entry name" value="RIDDLE"/>
    <property type="match status" value="1"/>
</dbReference>
<comment type="similarity">
    <text evidence="1">Belongs to the serine protease inhibitor-like (TIL domain-containing) family.</text>
</comment>
<feature type="domain" description="TIL" evidence="6">
    <location>
        <begin position="123"/>
        <end position="176"/>
    </location>
</feature>
<dbReference type="InterPro" id="IPR036084">
    <property type="entry name" value="Ser_inhib-like_sf"/>
</dbReference>
<evidence type="ECO:0000256" key="1">
    <source>
        <dbReference type="ARBA" id="ARBA00007611"/>
    </source>
</evidence>
<dbReference type="InterPro" id="IPR051368">
    <property type="entry name" value="SerProtInhib-TIL_Domain"/>
</dbReference>
<evidence type="ECO:0000256" key="4">
    <source>
        <dbReference type="ARBA" id="ARBA00023157"/>
    </source>
</evidence>
<keyword evidence="8" id="KW-1185">Reference proteome</keyword>
<feature type="domain" description="TIL" evidence="6">
    <location>
        <begin position="52"/>
        <end position="106"/>
    </location>
</feature>
<keyword evidence="5" id="KW-0732">Signal</keyword>
<keyword evidence="3" id="KW-0722">Serine protease inhibitor</keyword>
<evidence type="ECO:0000256" key="5">
    <source>
        <dbReference type="SAM" id="SignalP"/>
    </source>
</evidence>
<dbReference type="PANTHER" id="PTHR23259:SF70">
    <property type="entry name" value="ACCESSORY GLAND PROTEIN ACP62F-RELATED"/>
    <property type="match status" value="1"/>
</dbReference>
<feature type="domain" description="TIL" evidence="6">
    <location>
        <begin position="187"/>
        <end position="240"/>
    </location>
</feature>
<proteinExistence type="inferred from homology"/>
<dbReference type="GO" id="GO:0004867">
    <property type="term" value="F:serine-type endopeptidase inhibitor activity"/>
    <property type="evidence" value="ECO:0007669"/>
    <property type="project" value="UniProtKB-KW"/>
</dbReference>
<accession>A0A9J6CBC7</accession>
<feature type="domain" description="TIL" evidence="6">
    <location>
        <begin position="250"/>
        <end position="302"/>
    </location>
</feature>
<dbReference type="Proteomes" id="UP001107558">
    <property type="component" value="Chromosome 2"/>
</dbReference>
<evidence type="ECO:0000259" key="6">
    <source>
        <dbReference type="Pfam" id="PF01826"/>
    </source>
</evidence>
<keyword evidence="4" id="KW-1015">Disulfide bond</keyword>
<dbReference type="Pfam" id="PF01826">
    <property type="entry name" value="TIL"/>
    <property type="match status" value="4"/>
</dbReference>
<dbReference type="OrthoDB" id="6236007at2759"/>
<evidence type="ECO:0000256" key="3">
    <source>
        <dbReference type="ARBA" id="ARBA00022900"/>
    </source>
</evidence>
<reference evidence="7" key="1">
    <citation type="submission" date="2021-03" db="EMBL/GenBank/DDBJ databases">
        <title>Chromosome level genome of the anhydrobiotic midge Polypedilum vanderplanki.</title>
        <authorList>
            <person name="Yoshida Y."/>
            <person name="Kikawada T."/>
            <person name="Gusev O."/>
        </authorList>
    </citation>
    <scope>NUCLEOTIDE SEQUENCE</scope>
    <source>
        <strain evidence="7">NIAS01</strain>
        <tissue evidence="7">Whole body or cell culture</tissue>
    </source>
</reference>
<feature type="signal peptide" evidence="5">
    <location>
        <begin position="1"/>
        <end position="19"/>
    </location>
</feature>
<protein>
    <recommendedName>
        <fullName evidence="6">TIL domain-containing protein</fullName>
    </recommendedName>
</protein>
<dbReference type="Gene3D" id="2.10.25.10">
    <property type="entry name" value="Laminin"/>
    <property type="match status" value="5"/>
</dbReference>
<comment type="caution">
    <text evidence="7">The sequence shown here is derived from an EMBL/GenBank/DDBJ whole genome shotgun (WGS) entry which is preliminary data.</text>
</comment>
<evidence type="ECO:0000313" key="8">
    <source>
        <dbReference type="Proteomes" id="UP001107558"/>
    </source>
</evidence>
<evidence type="ECO:0000256" key="2">
    <source>
        <dbReference type="ARBA" id="ARBA00022690"/>
    </source>
</evidence>
<evidence type="ECO:0000313" key="7">
    <source>
        <dbReference type="EMBL" id="KAG5679449.1"/>
    </source>
</evidence>
<keyword evidence="2" id="KW-0646">Protease inhibitor</keyword>
<dbReference type="AlphaFoldDB" id="A0A9J6CBC7"/>
<name>A0A9J6CBC7_POLVA</name>
<dbReference type="CDD" id="cd19941">
    <property type="entry name" value="TIL"/>
    <property type="match status" value="4"/>
</dbReference>
<dbReference type="InterPro" id="IPR002919">
    <property type="entry name" value="TIL_dom"/>
</dbReference>
<feature type="chain" id="PRO_5039898284" description="TIL domain-containing protein" evidence="5">
    <location>
        <begin position="20"/>
        <end position="362"/>
    </location>
</feature>
<dbReference type="EMBL" id="JADBJN010000002">
    <property type="protein sequence ID" value="KAG5679449.1"/>
    <property type="molecule type" value="Genomic_DNA"/>
</dbReference>
<dbReference type="SUPFAM" id="SSF57567">
    <property type="entry name" value="Serine protease inhibitors"/>
    <property type="match status" value="5"/>
</dbReference>
<dbReference type="FunFam" id="2.10.25.10:FF:000055">
    <property type="entry name" value="alpha-tectorin isoform X1"/>
    <property type="match status" value="1"/>
</dbReference>